<dbReference type="InterPro" id="IPR036249">
    <property type="entry name" value="Thioredoxin-like_sf"/>
</dbReference>
<dbReference type="GO" id="GO:0030313">
    <property type="term" value="C:cell envelope"/>
    <property type="evidence" value="ECO:0007669"/>
    <property type="project" value="UniProtKB-SubCell"/>
</dbReference>
<evidence type="ECO:0000259" key="5">
    <source>
        <dbReference type="PROSITE" id="PS51352"/>
    </source>
</evidence>
<keyword evidence="2" id="KW-0201">Cytochrome c-type biogenesis</keyword>
<evidence type="ECO:0000256" key="2">
    <source>
        <dbReference type="ARBA" id="ARBA00022748"/>
    </source>
</evidence>
<dbReference type="InterPro" id="IPR050553">
    <property type="entry name" value="Thioredoxin_ResA/DsbE_sf"/>
</dbReference>
<name>A0A2T1N8X1_9FLAO</name>
<feature type="domain" description="Thioredoxin" evidence="5">
    <location>
        <begin position="198"/>
        <end position="350"/>
    </location>
</feature>
<keyword evidence="3" id="KW-1015">Disulfide bond</keyword>
<accession>A0A2T1N8X1</accession>
<dbReference type="Gene3D" id="3.40.30.10">
    <property type="entry name" value="Glutaredoxin"/>
    <property type="match status" value="1"/>
</dbReference>
<evidence type="ECO:0000256" key="1">
    <source>
        <dbReference type="ARBA" id="ARBA00004196"/>
    </source>
</evidence>
<evidence type="ECO:0000256" key="3">
    <source>
        <dbReference type="ARBA" id="ARBA00023157"/>
    </source>
</evidence>
<comment type="caution">
    <text evidence="6">The sequence shown here is derived from an EMBL/GenBank/DDBJ whole genome shotgun (WGS) entry which is preliminary data.</text>
</comment>
<protein>
    <submittedName>
        <fullName evidence="6">Thioredoxin</fullName>
    </submittedName>
</protein>
<dbReference type="SUPFAM" id="SSF52833">
    <property type="entry name" value="Thioredoxin-like"/>
    <property type="match status" value="1"/>
</dbReference>
<dbReference type="RefSeq" id="WP_106463465.1">
    <property type="nucleotide sequence ID" value="NZ_PXOQ01000009.1"/>
</dbReference>
<dbReference type="OrthoDB" id="743079at2"/>
<dbReference type="EMBL" id="PXOQ01000009">
    <property type="protein sequence ID" value="PSG88327.1"/>
    <property type="molecule type" value="Genomic_DNA"/>
</dbReference>
<dbReference type="GO" id="GO:0016491">
    <property type="term" value="F:oxidoreductase activity"/>
    <property type="evidence" value="ECO:0007669"/>
    <property type="project" value="InterPro"/>
</dbReference>
<dbReference type="PROSITE" id="PS51257">
    <property type="entry name" value="PROKAR_LIPOPROTEIN"/>
    <property type="match status" value="1"/>
</dbReference>
<dbReference type="Pfam" id="PF08534">
    <property type="entry name" value="Redoxin"/>
    <property type="match status" value="1"/>
</dbReference>
<dbReference type="PROSITE" id="PS51352">
    <property type="entry name" value="THIOREDOXIN_2"/>
    <property type="match status" value="1"/>
</dbReference>
<keyword evidence="4" id="KW-0676">Redox-active center</keyword>
<evidence type="ECO:0000256" key="4">
    <source>
        <dbReference type="ARBA" id="ARBA00023284"/>
    </source>
</evidence>
<dbReference type="CDD" id="cd02966">
    <property type="entry name" value="TlpA_like_family"/>
    <property type="match status" value="1"/>
</dbReference>
<comment type="subcellular location">
    <subcellularLocation>
        <location evidence="1">Cell envelope</location>
    </subcellularLocation>
</comment>
<keyword evidence="7" id="KW-1185">Reference proteome</keyword>
<evidence type="ECO:0000313" key="6">
    <source>
        <dbReference type="EMBL" id="PSG88327.1"/>
    </source>
</evidence>
<dbReference type="InterPro" id="IPR013766">
    <property type="entry name" value="Thioredoxin_domain"/>
</dbReference>
<dbReference type="InterPro" id="IPR013740">
    <property type="entry name" value="Redoxin"/>
</dbReference>
<dbReference type="Proteomes" id="UP000238426">
    <property type="component" value="Unassembled WGS sequence"/>
</dbReference>
<dbReference type="PANTHER" id="PTHR42852:SF6">
    <property type="entry name" value="THIOL:DISULFIDE INTERCHANGE PROTEIN DSBE"/>
    <property type="match status" value="1"/>
</dbReference>
<dbReference type="GO" id="GO:0017004">
    <property type="term" value="P:cytochrome complex assembly"/>
    <property type="evidence" value="ECO:0007669"/>
    <property type="project" value="UniProtKB-KW"/>
</dbReference>
<evidence type="ECO:0000313" key="7">
    <source>
        <dbReference type="Proteomes" id="UP000238426"/>
    </source>
</evidence>
<reference evidence="6 7" key="1">
    <citation type="submission" date="2018-03" db="EMBL/GenBank/DDBJ databases">
        <title>Mesoflavibacter sp. HG37 and Mesoflavibacter sp. HG96 sp.nov., two marine bacteria isolated from seawater of Western Pacific Ocean.</title>
        <authorList>
            <person name="Cheng H."/>
            <person name="Wu Y.-H."/>
            <person name="Guo L.-L."/>
            <person name="Xu X.-W."/>
        </authorList>
    </citation>
    <scope>NUCLEOTIDE SEQUENCE [LARGE SCALE GENOMIC DNA]</scope>
    <source>
        <strain evidence="6 7">KCTC 32269</strain>
    </source>
</reference>
<dbReference type="AlphaFoldDB" id="A0A2T1N8X1"/>
<organism evidence="6 7">
    <name type="scientific">Aurantibacter aestuarii</name>
    <dbReference type="NCBI Taxonomy" id="1266046"/>
    <lineage>
        <taxon>Bacteria</taxon>
        <taxon>Pseudomonadati</taxon>
        <taxon>Bacteroidota</taxon>
        <taxon>Flavobacteriia</taxon>
        <taxon>Flavobacteriales</taxon>
        <taxon>Flavobacteriaceae</taxon>
        <taxon>Aurantibacter</taxon>
    </lineage>
</organism>
<sequence>MKKLLLCLCAVALFGCKEDPKEEPAKDYVTFAGKIENPNSDSLFVYLGRDWSKTIKVAPDGTFKDTFKIAEPNMYGFYDGSESSSLFLKNGYDLNLTLNTEEFDETIAYTGEGAVSNNFLAEKSRFEEKIFDVDALSDLDSTAFVSKIAVIKSDLNNFYNSNKEVDSIVIAKSNESLEPMVKSFSQYINQKIALKKALPKGSESPSFKDYENYAGGKMSLNDLKGKYAYLDIWATWCGPCKAEIPALKELDEAYKDKNIQFVSISIDDERAHKGSMEKAHEAWMAMVKDKELTGVQLMAPKGWESQFIRDYQINGIPRFILLDPEGKIVTADAPRPSSPKLKELFGSLGI</sequence>
<dbReference type="PANTHER" id="PTHR42852">
    <property type="entry name" value="THIOL:DISULFIDE INTERCHANGE PROTEIN DSBE"/>
    <property type="match status" value="1"/>
</dbReference>
<gene>
    <name evidence="6" type="ORF">C7H52_08480</name>
</gene>
<proteinExistence type="predicted"/>